<keyword evidence="5" id="KW-0418">Kinase</keyword>
<dbReference type="PROSITE" id="PS00109">
    <property type="entry name" value="PROTEIN_KINASE_TYR"/>
    <property type="match status" value="1"/>
</dbReference>
<feature type="compositionally biased region" description="Low complexity" evidence="9">
    <location>
        <begin position="309"/>
        <end position="339"/>
    </location>
</feature>
<dbReference type="PANTHER" id="PTHR43671">
    <property type="entry name" value="SERINE/THREONINE-PROTEIN KINASE NEK"/>
    <property type="match status" value="1"/>
</dbReference>
<evidence type="ECO:0000256" key="7">
    <source>
        <dbReference type="ARBA" id="ARBA00047899"/>
    </source>
</evidence>
<keyword evidence="2" id="KW-0723">Serine/threonine-protein kinase</keyword>
<keyword evidence="4" id="KW-0547">Nucleotide-binding</keyword>
<comment type="catalytic activity">
    <reaction evidence="8">
        <text>L-seryl-[protein] + ATP = O-phospho-L-seryl-[protein] + ADP + H(+)</text>
        <dbReference type="Rhea" id="RHEA:17989"/>
        <dbReference type="Rhea" id="RHEA-COMP:9863"/>
        <dbReference type="Rhea" id="RHEA-COMP:11604"/>
        <dbReference type="ChEBI" id="CHEBI:15378"/>
        <dbReference type="ChEBI" id="CHEBI:29999"/>
        <dbReference type="ChEBI" id="CHEBI:30616"/>
        <dbReference type="ChEBI" id="CHEBI:83421"/>
        <dbReference type="ChEBI" id="CHEBI:456216"/>
        <dbReference type="EC" id="2.7.11.1"/>
    </reaction>
</comment>
<evidence type="ECO:0000256" key="4">
    <source>
        <dbReference type="ARBA" id="ARBA00022741"/>
    </source>
</evidence>
<evidence type="ECO:0000256" key="3">
    <source>
        <dbReference type="ARBA" id="ARBA00022679"/>
    </source>
</evidence>
<dbReference type="PANTHER" id="PTHR43671:SF98">
    <property type="entry name" value="SERINE_THREONINE-PROTEIN KINASE NEK11"/>
    <property type="match status" value="1"/>
</dbReference>
<dbReference type="InterPro" id="IPR050660">
    <property type="entry name" value="NEK_Ser/Thr_kinase"/>
</dbReference>
<evidence type="ECO:0000256" key="1">
    <source>
        <dbReference type="ARBA" id="ARBA00012513"/>
    </source>
</evidence>
<keyword evidence="3" id="KW-0808">Transferase</keyword>
<evidence type="ECO:0000256" key="2">
    <source>
        <dbReference type="ARBA" id="ARBA00022527"/>
    </source>
</evidence>
<feature type="compositionally biased region" description="Pro residues" evidence="9">
    <location>
        <begin position="403"/>
        <end position="416"/>
    </location>
</feature>
<feature type="compositionally biased region" description="Pro residues" evidence="9">
    <location>
        <begin position="438"/>
        <end position="460"/>
    </location>
</feature>
<evidence type="ECO:0000256" key="9">
    <source>
        <dbReference type="SAM" id="MobiDB-lite"/>
    </source>
</evidence>
<dbReference type="Gene3D" id="3.30.200.20">
    <property type="entry name" value="Phosphorylase Kinase, domain 1"/>
    <property type="match status" value="1"/>
</dbReference>
<dbReference type="InterPro" id="IPR008266">
    <property type="entry name" value="Tyr_kinase_AS"/>
</dbReference>
<dbReference type="Gene3D" id="1.10.510.10">
    <property type="entry name" value="Transferase(Phosphotransferase) domain 1"/>
    <property type="match status" value="1"/>
</dbReference>
<dbReference type="Proteomes" id="UP001500908">
    <property type="component" value="Unassembled WGS sequence"/>
</dbReference>
<evidence type="ECO:0000313" key="12">
    <source>
        <dbReference type="Proteomes" id="UP001500908"/>
    </source>
</evidence>
<feature type="compositionally biased region" description="Low complexity" evidence="9">
    <location>
        <begin position="393"/>
        <end position="402"/>
    </location>
</feature>
<comment type="catalytic activity">
    <reaction evidence="7">
        <text>L-threonyl-[protein] + ATP = O-phospho-L-threonyl-[protein] + ADP + H(+)</text>
        <dbReference type="Rhea" id="RHEA:46608"/>
        <dbReference type="Rhea" id="RHEA-COMP:11060"/>
        <dbReference type="Rhea" id="RHEA-COMP:11605"/>
        <dbReference type="ChEBI" id="CHEBI:15378"/>
        <dbReference type="ChEBI" id="CHEBI:30013"/>
        <dbReference type="ChEBI" id="CHEBI:30616"/>
        <dbReference type="ChEBI" id="CHEBI:61977"/>
        <dbReference type="ChEBI" id="CHEBI:456216"/>
        <dbReference type="EC" id="2.7.11.1"/>
    </reaction>
</comment>
<name>A0ABP7FNJ7_9ACTN</name>
<evidence type="ECO:0000259" key="10">
    <source>
        <dbReference type="PROSITE" id="PS50011"/>
    </source>
</evidence>
<accession>A0ABP7FNJ7</accession>
<keyword evidence="6" id="KW-0067">ATP-binding</keyword>
<feature type="compositionally biased region" description="Pro residues" evidence="9">
    <location>
        <begin position="369"/>
        <end position="392"/>
    </location>
</feature>
<dbReference type="PROSITE" id="PS50011">
    <property type="entry name" value="PROTEIN_KINASE_DOM"/>
    <property type="match status" value="1"/>
</dbReference>
<dbReference type="InterPro" id="IPR011009">
    <property type="entry name" value="Kinase-like_dom_sf"/>
</dbReference>
<evidence type="ECO:0000313" key="11">
    <source>
        <dbReference type="EMBL" id="GAA3744338.1"/>
    </source>
</evidence>
<dbReference type="CDD" id="cd14014">
    <property type="entry name" value="STKc_PknB_like"/>
    <property type="match status" value="1"/>
</dbReference>
<reference evidence="12" key="1">
    <citation type="journal article" date="2019" name="Int. J. Syst. Evol. Microbiol.">
        <title>The Global Catalogue of Microorganisms (GCM) 10K type strain sequencing project: providing services to taxonomists for standard genome sequencing and annotation.</title>
        <authorList>
            <consortium name="The Broad Institute Genomics Platform"/>
            <consortium name="The Broad Institute Genome Sequencing Center for Infectious Disease"/>
            <person name="Wu L."/>
            <person name="Ma J."/>
        </authorList>
    </citation>
    <scope>NUCLEOTIDE SEQUENCE [LARGE SCALE GENOMIC DNA]</scope>
    <source>
        <strain evidence="12">JCM 17137</strain>
    </source>
</reference>
<feature type="domain" description="Protein kinase" evidence="10">
    <location>
        <begin position="17"/>
        <end position="299"/>
    </location>
</feature>
<dbReference type="SUPFAM" id="SSF56112">
    <property type="entry name" value="Protein kinase-like (PK-like)"/>
    <property type="match status" value="1"/>
</dbReference>
<dbReference type="EC" id="2.7.11.1" evidence="1"/>
<feature type="region of interest" description="Disordered" evidence="9">
    <location>
        <begin position="295"/>
        <end position="475"/>
    </location>
</feature>
<evidence type="ECO:0000256" key="5">
    <source>
        <dbReference type="ARBA" id="ARBA00022777"/>
    </source>
</evidence>
<evidence type="ECO:0000256" key="8">
    <source>
        <dbReference type="ARBA" id="ARBA00048679"/>
    </source>
</evidence>
<dbReference type="Pfam" id="PF00069">
    <property type="entry name" value="Pkinase"/>
    <property type="match status" value="1"/>
</dbReference>
<gene>
    <name evidence="11" type="ORF">GCM10022402_25020</name>
</gene>
<comment type="caution">
    <text evidence="11">The sequence shown here is derived from an EMBL/GenBank/DDBJ whole genome shotgun (WGS) entry which is preliminary data.</text>
</comment>
<dbReference type="EMBL" id="BAABDD010000009">
    <property type="protein sequence ID" value="GAA3744338.1"/>
    <property type="molecule type" value="Genomic_DNA"/>
</dbReference>
<protein>
    <recommendedName>
        <fullName evidence="1">non-specific serine/threonine protein kinase</fullName>
        <ecNumber evidence="1">2.7.11.1</ecNumber>
    </recommendedName>
</protein>
<dbReference type="InterPro" id="IPR000719">
    <property type="entry name" value="Prot_kinase_dom"/>
</dbReference>
<keyword evidence="12" id="KW-1185">Reference proteome</keyword>
<organism evidence="11 12">
    <name type="scientific">Salinactinospora qingdaonensis</name>
    <dbReference type="NCBI Taxonomy" id="702744"/>
    <lineage>
        <taxon>Bacteria</taxon>
        <taxon>Bacillati</taxon>
        <taxon>Actinomycetota</taxon>
        <taxon>Actinomycetes</taxon>
        <taxon>Streptosporangiales</taxon>
        <taxon>Nocardiopsidaceae</taxon>
        <taxon>Salinactinospora</taxon>
    </lineage>
</organism>
<proteinExistence type="predicted"/>
<evidence type="ECO:0000256" key="6">
    <source>
        <dbReference type="ARBA" id="ARBA00022840"/>
    </source>
</evidence>
<sequence length="512" mass="53523">MVSSALYVGPDGAPDKYRLVRSVGRGGEATLYLAEVTLAGETEPVVVKALNSEVAPTDEEFSELSRRWNEQAELLRFINRLGVVGVREHFEGAPEHPAGAAVDTPDRVLYLVMNYVAGLDLRDWRAEHAVEGPRGQREVLRHLEQIAEVLDWLHSGKATPSNRGVVHGDLSPGNIMISEEGQATLVDFGLSKITTRHMTARPWFTPGYAAPEVFNGEYSAATDRYAFGAIVYFALAGEEPPPTPEQLREAFIALPLLATADTRATRRIAAMFATDPTERPSAMEWLTTLRTVTTSVPWSTPGSGPAGPEPAASQPGQPSTPWTAPAGPSSGPLAPGSSPETSAGEEPTLPAGSPPPQLSSGGVGAPGADPRPPGPSAPPPIPPQGRSTPPPSGASSGAQPSGAHPPPPQAPPPQGPPLAGLPRSSPLPPARSTVHPGGPIPPVANRPTRPRPPPGEPSAVPPQRRRGRRPSGAVLEVAAAAPPVGDRAGRWGAGSRCWRCCAWSSVPPEPTT</sequence>